<dbReference type="OrthoDB" id="10409629at2759"/>
<feature type="compositionally biased region" description="Basic residues" evidence="1">
    <location>
        <begin position="539"/>
        <end position="548"/>
    </location>
</feature>
<evidence type="ECO:0000313" key="4">
    <source>
        <dbReference type="Proteomes" id="UP000618051"/>
    </source>
</evidence>
<proteinExistence type="predicted"/>
<feature type="compositionally biased region" description="Basic and acidic residues" evidence="1">
    <location>
        <begin position="299"/>
        <end position="313"/>
    </location>
</feature>
<feature type="compositionally biased region" description="Basic residues" evidence="1">
    <location>
        <begin position="314"/>
        <end position="323"/>
    </location>
</feature>
<gene>
    <name evidence="3" type="ORF">IHE44_0004340</name>
    <name evidence="2" type="ORF">IHE44_001906</name>
</gene>
<evidence type="ECO:0000313" key="3">
    <source>
        <dbReference type="EMBL" id="KAI1233890.1"/>
    </source>
</evidence>
<name>A0A835NMR6_9PASS</name>
<evidence type="ECO:0000256" key="1">
    <source>
        <dbReference type="SAM" id="MobiDB-lite"/>
    </source>
</evidence>
<protein>
    <submittedName>
        <fullName evidence="2">Uncharacterized protein</fullName>
    </submittedName>
</protein>
<comment type="caution">
    <text evidence="2">The sequence shown here is derived from an EMBL/GenBank/DDBJ whole genome shotgun (WGS) entry which is preliminary data.</text>
</comment>
<feature type="compositionally biased region" description="Acidic residues" evidence="1">
    <location>
        <begin position="555"/>
        <end position="564"/>
    </location>
</feature>
<keyword evidence="4" id="KW-1185">Reference proteome</keyword>
<sequence length="698" mass="75628">MHIRHQVGDLIRRRPPNAAIHLNPNVWRYGQLVMRHDPVVHALGVKVGLHLPLPLHIDRPPVVKVIPHLVEDAVALLTHLDAALDAGGVHPAGDVHSVPPDVIQQLGGADDPGREGAVVKADPELKVKPQHVVVEVIHHPHHFFGKFKKGLQVPVGMAAVLALRGVQPRRRHVGGPDGFDLLDAAVVGFAQQLVKVPDELVQDPVTLLATLVVLLVELAEVHDAGKDHPAAVVVFGIALGHLQLLGHVVGDDVPQQPVSLIPHALDLGAVQVGLHVPVVVQPVADLELAVQEPDEQEQQEGHQNHLLADELRRPPRLTQRRAVARALPGAAQRGQHTGTVKCEKTARAGRETRIAPKKCRGSQPEITSRRRLVQVITSSRKNAILEHRKAGSRHQWQHISLEGEGERGLRAGSLAGAELSPAGTHTPSWIPAGTGEEGTALASSCRENHGPNLVTILLQFLQPELSLHKMCHELGCTLLFKPYSLSKRAPGMLSNKMFLSQASLQLSLLLAGFVTLPLPDGDDKGQHLQQDGDDEHHDGRRGRRGRHHSVFEETRDGEDEEDCGGQEHVQEWITQIKGSVLLEGKGPFPFLLLESYLVLALALANLSRAAAAPTQHKPARDTQPLETRGCGIFVSWVEFYGSKQAKNDKGKLSGGGDGAAVLVKDVGGTVQLHSAARNRRSDKLLQKTILGCHHSDHK</sequence>
<accession>A0A835NMR6</accession>
<reference evidence="3 4" key="2">
    <citation type="journal article" date="2021" name="J. Hered.">
        <title>Feather Gene Expression Elucidates the Developmental Basis of Plumage Iridescence in African Starlings.</title>
        <authorList>
            <person name="Rubenstein D.R."/>
            <person name="Corvelo A."/>
            <person name="MacManes M.D."/>
            <person name="Maia R."/>
            <person name="Narzisi G."/>
            <person name="Rousaki A."/>
            <person name="Vandenabeele P."/>
            <person name="Shawkey M.D."/>
            <person name="Solomon J."/>
        </authorList>
    </citation>
    <scope>NUCLEOTIDE SEQUENCE [LARGE SCALE GENOMIC DNA]</scope>
    <source>
        <strain evidence="3">SS15</strain>
    </source>
</reference>
<dbReference type="EMBL" id="JADDUC020000017">
    <property type="protein sequence ID" value="KAI1233890.1"/>
    <property type="molecule type" value="Genomic_DNA"/>
</dbReference>
<dbReference type="EMBL" id="JADDUC010000122">
    <property type="protein sequence ID" value="KAG0118044.1"/>
    <property type="molecule type" value="Genomic_DNA"/>
</dbReference>
<dbReference type="AlphaFoldDB" id="A0A835NMR6"/>
<feature type="region of interest" description="Disordered" evidence="1">
    <location>
        <begin position="292"/>
        <end position="346"/>
    </location>
</feature>
<feature type="region of interest" description="Disordered" evidence="1">
    <location>
        <begin position="521"/>
        <end position="566"/>
    </location>
</feature>
<organism evidence="2">
    <name type="scientific">Lamprotornis superbus</name>
    <dbReference type="NCBI Taxonomy" id="245042"/>
    <lineage>
        <taxon>Eukaryota</taxon>
        <taxon>Metazoa</taxon>
        <taxon>Chordata</taxon>
        <taxon>Craniata</taxon>
        <taxon>Vertebrata</taxon>
        <taxon>Euteleostomi</taxon>
        <taxon>Archelosauria</taxon>
        <taxon>Archosauria</taxon>
        <taxon>Dinosauria</taxon>
        <taxon>Saurischia</taxon>
        <taxon>Theropoda</taxon>
        <taxon>Coelurosauria</taxon>
        <taxon>Aves</taxon>
        <taxon>Neognathae</taxon>
        <taxon>Neoaves</taxon>
        <taxon>Telluraves</taxon>
        <taxon>Australaves</taxon>
        <taxon>Passeriformes</taxon>
        <taxon>Sturnidae</taxon>
        <taxon>Lamprotornis</taxon>
    </lineage>
</organism>
<reference evidence="2" key="1">
    <citation type="submission" date="2020-10" db="EMBL/GenBank/DDBJ databases">
        <title>Feather gene expression reveals the developmental basis of iridescence in African starlings.</title>
        <authorList>
            <person name="Rubenstein D.R."/>
        </authorList>
    </citation>
    <scope>NUCLEOTIDE SEQUENCE</scope>
    <source>
        <strain evidence="2">SS15</strain>
        <tissue evidence="2">Liver</tissue>
    </source>
</reference>
<evidence type="ECO:0000313" key="2">
    <source>
        <dbReference type="EMBL" id="KAG0118044.1"/>
    </source>
</evidence>
<reference evidence="3" key="3">
    <citation type="submission" date="2022-01" db="EMBL/GenBank/DDBJ databases">
        <authorList>
            <person name="Rubenstein D.R."/>
        </authorList>
    </citation>
    <scope>NUCLEOTIDE SEQUENCE</scope>
    <source>
        <strain evidence="3">SS15</strain>
        <tissue evidence="3">Liver</tissue>
    </source>
</reference>
<dbReference type="Proteomes" id="UP000618051">
    <property type="component" value="Unassembled WGS sequence"/>
</dbReference>